<protein>
    <recommendedName>
        <fullName evidence="3">Nitrogenase</fullName>
    </recommendedName>
</protein>
<evidence type="ECO:0000313" key="1">
    <source>
        <dbReference type="EMBL" id="OEH84643.1"/>
    </source>
</evidence>
<proteinExistence type="predicted"/>
<dbReference type="STRING" id="1390249.BHU72_09110"/>
<dbReference type="RefSeq" id="WP_069703070.1">
    <property type="nucleotide sequence ID" value="NZ_MJAT01000037.1"/>
</dbReference>
<dbReference type="InterPro" id="IPR014287">
    <property type="entry name" value="Nase_Fe-Fe_AnfO"/>
</dbReference>
<dbReference type="Proteomes" id="UP000095255">
    <property type="component" value="Unassembled WGS sequence"/>
</dbReference>
<dbReference type="EMBL" id="MJAT01000037">
    <property type="protein sequence ID" value="OEH84643.1"/>
    <property type="molecule type" value="Genomic_DNA"/>
</dbReference>
<keyword evidence="2" id="KW-1185">Reference proteome</keyword>
<dbReference type="Pfam" id="PF09582">
    <property type="entry name" value="AnfO_nitrog"/>
    <property type="match status" value="1"/>
</dbReference>
<reference evidence="1 2" key="1">
    <citation type="submission" date="2016-09" db="EMBL/GenBank/DDBJ databases">
        <title>Desulfuribacillus arsenicus sp. nov., an obligately anaerobic, dissimilatory arsenic- and antimonate-reducing bacterium isolated from anoxic sediments.</title>
        <authorList>
            <person name="Abin C.A."/>
            <person name="Hollibaugh J.T."/>
        </authorList>
    </citation>
    <scope>NUCLEOTIDE SEQUENCE [LARGE SCALE GENOMIC DNA]</scope>
    <source>
        <strain evidence="1 2">MLFW-2</strain>
    </source>
</reference>
<dbReference type="AlphaFoldDB" id="A0A1E5L3K4"/>
<organism evidence="1 2">
    <name type="scientific">Desulfuribacillus stibiiarsenatis</name>
    <dbReference type="NCBI Taxonomy" id="1390249"/>
    <lineage>
        <taxon>Bacteria</taxon>
        <taxon>Bacillati</taxon>
        <taxon>Bacillota</taxon>
        <taxon>Desulfuribacillia</taxon>
        <taxon>Desulfuribacillales</taxon>
        <taxon>Desulfuribacillaceae</taxon>
        <taxon>Desulfuribacillus</taxon>
    </lineage>
</organism>
<gene>
    <name evidence="1" type="ORF">BHU72_09110</name>
</gene>
<sequence>MAKIIASFVNESREILPLNENGEVVVFKKEMGHWSLIRSKRFDMREVKNIRELRSEMGNIISFLDDCKTFIGNSITGVPFFELEKAEIDSWEFEGKAEEFLDYVYQKDLLEVEEALLQSKEKEDELASLQPIDLGNGIFEVVLSKVQGTNLGITSKQLLIPVLSKGAFYQLNVICNHVPPWLEAELIKHNFTSNIEKINDKELKLTIAKKVCT</sequence>
<name>A0A1E5L3K4_9FIRM</name>
<evidence type="ECO:0000313" key="2">
    <source>
        <dbReference type="Proteomes" id="UP000095255"/>
    </source>
</evidence>
<accession>A0A1E5L3K4</accession>
<comment type="caution">
    <text evidence="1">The sequence shown here is derived from an EMBL/GenBank/DDBJ whole genome shotgun (WGS) entry which is preliminary data.</text>
</comment>
<dbReference type="OrthoDB" id="200286at2"/>
<evidence type="ECO:0008006" key="3">
    <source>
        <dbReference type="Google" id="ProtNLM"/>
    </source>
</evidence>